<evidence type="ECO:0000313" key="1">
    <source>
        <dbReference type="EMBL" id="KAB8180178.1"/>
    </source>
</evidence>
<proteinExistence type="predicted"/>
<dbReference type="AlphaFoldDB" id="A0A508AHM9"/>
<evidence type="ECO:0000313" key="2">
    <source>
        <dbReference type="Proteomes" id="UP000320431"/>
    </source>
</evidence>
<sequence length="209" mass="23210">MNISDDIKSDETVQAKVARILAGSEQLTSKEATELRREAGARRLEVQTRLDQIDHRDRVKALQTGSPDQVRTLTEERKSLDIERDQLTAQIDELTRRREAALTREAVEGMPAMQSTLAEQVARAERLGGQFAEALREINGTVQAIMTAKARAEHAYIPVPGASVEMIGRIRTITSWSAPNLLTNGRHFEHWAEGIQPTQAPGKHLEDAA</sequence>
<accession>A0A508AHM9</accession>
<comment type="caution">
    <text evidence="1">The sequence shown here is derived from an EMBL/GenBank/DDBJ whole genome shotgun (WGS) entry which is preliminary data.</text>
</comment>
<gene>
    <name evidence="1" type="ORF">FKV24_012645</name>
</gene>
<organism evidence="1 2">
    <name type="scientific">Marilutibacter maris</name>
    <dbReference type="NCBI Taxonomy" id="1605891"/>
    <lineage>
        <taxon>Bacteria</taxon>
        <taxon>Pseudomonadati</taxon>
        <taxon>Pseudomonadota</taxon>
        <taxon>Gammaproteobacteria</taxon>
        <taxon>Lysobacterales</taxon>
        <taxon>Lysobacteraceae</taxon>
        <taxon>Marilutibacter</taxon>
    </lineage>
</organism>
<protein>
    <submittedName>
        <fullName evidence="1">Uncharacterized protein</fullName>
    </submittedName>
</protein>
<dbReference type="Proteomes" id="UP000320431">
    <property type="component" value="Unassembled WGS sequence"/>
</dbReference>
<dbReference type="EMBL" id="VICD02000215">
    <property type="protein sequence ID" value="KAB8180178.1"/>
    <property type="molecule type" value="Genomic_DNA"/>
</dbReference>
<name>A0A508AHM9_9GAMM</name>
<reference evidence="1 2" key="1">
    <citation type="submission" date="2019-10" db="EMBL/GenBank/DDBJ databases">
        <title>Lysobacter alkalisoli sp. nov., isolated from saline-alkaline soil.</title>
        <authorList>
            <person name="Sun J.-Q."/>
        </authorList>
    </citation>
    <scope>NUCLEOTIDE SEQUENCE [LARGE SCALE GENOMIC DNA]</scope>
    <source>
        <strain evidence="1 2">KCTC 42381</strain>
    </source>
</reference>